<dbReference type="AlphaFoldDB" id="A0A231V1I0"/>
<evidence type="ECO:0000313" key="2">
    <source>
        <dbReference type="EMBL" id="OXT02000.1"/>
    </source>
</evidence>
<dbReference type="Proteomes" id="UP000215405">
    <property type="component" value="Unassembled WGS sequence"/>
</dbReference>
<feature type="chain" id="PRO_5012489141" evidence="1">
    <location>
        <begin position="26"/>
        <end position="137"/>
    </location>
</feature>
<comment type="caution">
    <text evidence="2">The sequence shown here is derived from an EMBL/GenBank/DDBJ whole genome shotgun (WGS) entry which is preliminary data.</text>
</comment>
<dbReference type="EMBL" id="NBYO01000001">
    <property type="protein sequence ID" value="OXT02000.1"/>
    <property type="molecule type" value="Genomic_DNA"/>
</dbReference>
<keyword evidence="3" id="KW-1185">Reference proteome</keyword>
<proteinExistence type="predicted"/>
<organism evidence="2 3">
    <name type="scientific">Notoacmeibacter marinus</name>
    <dbReference type="NCBI Taxonomy" id="1876515"/>
    <lineage>
        <taxon>Bacteria</taxon>
        <taxon>Pseudomonadati</taxon>
        <taxon>Pseudomonadota</taxon>
        <taxon>Alphaproteobacteria</taxon>
        <taxon>Hyphomicrobiales</taxon>
        <taxon>Notoacmeibacteraceae</taxon>
        <taxon>Notoacmeibacter</taxon>
    </lineage>
</organism>
<sequence length="137" mass="14448">MMSVLARLALGAIIGLFAGAPGAWATGEIACRGIEDEEVRVSLGFGTLPVLSVISARIETPDGAYQLRGGEDATEIRFGDGAFLQDGLIARFTDDIINEVIAELRIVNMEDGRDLASVGLLRLPNEGAVYALICEGP</sequence>
<dbReference type="RefSeq" id="WP_094075965.1">
    <property type="nucleotide sequence ID" value="NZ_NBYO01000001.1"/>
</dbReference>
<accession>A0A231V1I0</accession>
<feature type="signal peptide" evidence="1">
    <location>
        <begin position="1"/>
        <end position="25"/>
    </location>
</feature>
<gene>
    <name evidence="2" type="ORF">B7H23_03440</name>
</gene>
<evidence type="ECO:0000256" key="1">
    <source>
        <dbReference type="SAM" id="SignalP"/>
    </source>
</evidence>
<evidence type="ECO:0000313" key="3">
    <source>
        <dbReference type="Proteomes" id="UP000215405"/>
    </source>
</evidence>
<keyword evidence="1" id="KW-0732">Signal</keyword>
<name>A0A231V1I0_9HYPH</name>
<protein>
    <submittedName>
        <fullName evidence="2">Uncharacterized protein</fullName>
    </submittedName>
</protein>
<reference evidence="3" key="1">
    <citation type="journal article" date="2017" name="Int. J. Syst. Evol. Microbiol.">
        <title>Notoacmeibacter marinus gen. nov., sp. nov., isolated from the gut of a limpet and proposal of Notoacmeibacteraceae fam. nov. in the order Rhizobiales of the class Alphaproteobacteria.</title>
        <authorList>
            <person name="Huang Z."/>
            <person name="Guo F."/>
            <person name="Lai Q."/>
        </authorList>
    </citation>
    <scope>NUCLEOTIDE SEQUENCE [LARGE SCALE GENOMIC DNA]</scope>
    <source>
        <strain evidence="3">XMTR2A4</strain>
    </source>
</reference>